<dbReference type="Proteomes" id="UP000016922">
    <property type="component" value="Unassembled WGS sequence"/>
</dbReference>
<dbReference type="GeneID" id="19465676"/>
<dbReference type="KEGG" id="glz:GLAREA_06623"/>
<dbReference type="EMBL" id="KE145357">
    <property type="protein sequence ID" value="EPE33610.1"/>
    <property type="molecule type" value="Genomic_DNA"/>
</dbReference>
<name>S3D732_GLAL2</name>
<protein>
    <submittedName>
        <fullName evidence="2">Uncharacterized protein</fullName>
    </submittedName>
</protein>
<sequence>MEINGSNITPTTASRPVTEHSFLTSFPYEIRRFIYGHLLTTPLLAEWDCLGGRKSRKTPGKPSEISYTPLGLGTSIMRTNRQIWEESEDVLYGQNVFMVTFPRTGYVFEKSNLLKYRAHRVPLRGFMCSLTRYNQIIDDEKCVMDDGDLLEPGFEETLTKIRRWKLMLPSDKEIYQVGVGPFCHLIRHSTLVSLDVTFKDVWYHRMIGEVNLETLLNCITTLRLRGPARKFSMKFPKPNLLKIERLQREHIPGYWWDLPKSSHEEIRKQRTASLASLESKIAKIVYGETKPESTIEMYYCLKRYYQAFYRHTSFDGHFQRSLDSWSSSLASKGQALPEGWFEWEWIHHSSVQCHGHDRATKPSEWLYHASTTASELDPKQFKHRRQCCLTFLEDTYKDILARRDRLTDVIKGHKTLNGILAPFQDSISEGGTLKIQERTSMLFQEGTYSDELIAELLDPLEGYASKLRDACRTTASPEDLDIKNFQDRKPGAPYGPLSSDKFAESITWALENENFDIFCSNYKAAVDDLDQQCLEIRNARKCLFEHDLTDRECDIDLELSRCDDMIDWDVVEPDLCPQRDVIGARDQTLTNRPYRVDVGPSWPCETDARDAVEWIQPQAYVLTNLSNKKKGKKGKKNKSKKEAVPEDL</sequence>
<accession>S3D732</accession>
<feature type="compositionally biased region" description="Basic residues" evidence="1">
    <location>
        <begin position="627"/>
        <end position="639"/>
    </location>
</feature>
<evidence type="ECO:0000313" key="2">
    <source>
        <dbReference type="EMBL" id="EPE33610.1"/>
    </source>
</evidence>
<evidence type="ECO:0000256" key="1">
    <source>
        <dbReference type="SAM" id="MobiDB-lite"/>
    </source>
</evidence>
<reference evidence="2 3" key="1">
    <citation type="journal article" date="2013" name="BMC Genomics">
        <title>Genomics-driven discovery of the pneumocandin biosynthetic gene cluster in the fungus Glarea lozoyensis.</title>
        <authorList>
            <person name="Chen L."/>
            <person name="Yue Q."/>
            <person name="Zhang X."/>
            <person name="Xiang M."/>
            <person name="Wang C."/>
            <person name="Li S."/>
            <person name="Che Y."/>
            <person name="Ortiz-Lopez F.J."/>
            <person name="Bills G.F."/>
            <person name="Liu X."/>
            <person name="An Z."/>
        </authorList>
    </citation>
    <scope>NUCLEOTIDE SEQUENCE [LARGE SCALE GENOMIC DNA]</scope>
    <source>
        <strain evidence="3">ATCC 20868 / MF5171</strain>
    </source>
</reference>
<proteinExistence type="predicted"/>
<dbReference type="HOGENOM" id="CLU_027741_0_0_1"/>
<keyword evidence="3" id="KW-1185">Reference proteome</keyword>
<feature type="region of interest" description="Disordered" evidence="1">
    <location>
        <begin position="626"/>
        <end position="648"/>
    </location>
</feature>
<dbReference type="RefSeq" id="XP_008078762.1">
    <property type="nucleotide sequence ID" value="XM_008080571.1"/>
</dbReference>
<dbReference type="OrthoDB" id="62952at2759"/>
<dbReference type="AlphaFoldDB" id="S3D732"/>
<evidence type="ECO:0000313" key="3">
    <source>
        <dbReference type="Proteomes" id="UP000016922"/>
    </source>
</evidence>
<organism evidence="2 3">
    <name type="scientific">Glarea lozoyensis (strain ATCC 20868 / MF5171)</name>
    <dbReference type="NCBI Taxonomy" id="1116229"/>
    <lineage>
        <taxon>Eukaryota</taxon>
        <taxon>Fungi</taxon>
        <taxon>Dikarya</taxon>
        <taxon>Ascomycota</taxon>
        <taxon>Pezizomycotina</taxon>
        <taxon>Leotiomycetes</taxon>
        <taxon>Helotiales</taxon>
        <taxon>Helotiaceae</taxon>
        <taxon>Glarea</taxon>
    </lineage>
</organism>
<gene>
    <name evidence="2" type="ORF">GLAREA_06623</name>
</gene>